<evidence type="ECO:0000313" key="4">
    <source>
        <dbReference type="EMBL" id="CAL4216942.1"/>
    </source>
</evidence>
<evidence type="ECO:0000256" key="2">
    <source>
        <dbReference type="ARBA" id="ARBA00023157"/>
    </source>
</evidence>
<keyword evidence="2" id="KW-1015">Disulfide bond</keyword>
<proteinExistence type="inferred from homology"/>
<accession>A0AAV2SNZ4</accession>
<comment type="caution">
    <text evidence="4">The sequence shown here is derived from an EMBL/GenBank/DDBJ whole genome shotgun (WGS) entry which is preliminary data.</text>
</comment>
<dbReference type="Pfam" id="PF08583">
    <property type="entry name" value="Cmc1"/>
    <property type="match status" value="1"/>
</dbReference>
<evidence type="ECO:0000256" key="3">
    <source>
        <dbReference type="RuleBase" id="RU364104"/>
    </source>
</evidence>
<dbReference type="InterPro" id="IPR013892">
    <property type="entry name" value="Cyt_c_biogenesis_Cmc1-like"/>
</dbReference>
<evidence type="ECO:0000256" key="1">
    <source>
        <dbReference type="ARBA" id="ARBA00007347"/>
    </source>
</evidence>
<sequence length="108" mass="12885">FIIAGDPDDKTLRRVEIEVVIPKKMRDIAREEHCSKEVAEFTKCCHDSSYGMVIKCRPQNTKLWDCLTHWYNDEGLRERCKNEFLEERSEFRRTGLTKKQRKLQMSGF</sequence>
<gene>
    <name evidence="4" type="ORF">MNOR_LOCUS38790</name>
</gene>
<dbReference type="PANTHER" id="PTHR22977:SF5">
    <property type="entry name" value="COX ASSEMBLY MITOCHONDRIAL PROTEIN HOMOLOG"/>
    <property type="match status" value="1"/>
</dbReference>
<dbReference type="Proteomes" id="UP001497623">
    <property type="component" value="Unassembled WGS sequence"/>
</dbReference>
<dbReference type="PANTHER" id="PTHR22977">
    <property type="entry name" value="COX ASSEMBLY MITOCHONDRIAL PROTEIN"/>
    <property type="match status" value="1"/>
</dbReference>
<reference evidence="4 5" key="1">
    <citation type="submission" date="2024-05" db="EMBL/GenBank/DDBJ databases">
        <authorList>
            <person name="Wallberg A."/>
        </authorList>
    </citation>
    <scope>NUCLEOTIDE SEQUENCE [LARGE SCALE GENOMIC DNA]</scope>
</reference>
<feature type="non-terminal residue" evidence="4">
    <location>
        <position position="1"/>
    </location>
</feature>
<dbReference type="GO" id="GO:0005739">
    <property type="term" value="C:mitochondrion"/>
    <property type="evidence" value="ECO:0007669"/>
    <property type="project" value="UniProtKB-SubCell"/>
</dbReference>
<name>A0AAV2SNZ4_MEGNR</name>
<evidence type="ECO:0000313" key="5">
    <source>
        <dbReference type="Proteomes" id="UP001497623"/>
    </source>
</evidence>
<keyword evidence="5" id="KW-1185">Reference proteome</keyword>
<comment type="similarity">
    <text evidence="1 3">Belongs to the CMC family.</text>
</comment>
<protein>
    <recommendedName>
        <fullName evidence="3">COX assembly mitochondrial protein</fullName>
    </recommendedName>
</protein>
<comment type="subcellular location">
    <subcellularLocation>
        <location evidence="3">Mitochondrion</location>
    </subcellularLocation>
</comment>
<dbReference type="AlphaFoldDB" id="A0AAV2SNZ4"/>
<dbReference type="EMBL" id="CAXKWB010092394">
    <property type="protein sequence ID" value="CAL4216942.1"/>
    <property type="molecule type" value="Genomic_DNA"/>
</dbReference>
<organism evidence="4 5">
    <name type="scientific">Meganyctiphanes norvegica</name>
    <name type="common">Northern krill</name>
    <name type="synonym">Thysanopoda norvegica</name>
    <dbReference type="NCBI Taxonomy" id="48144"/>
    <lineage>
        <taxon>Eukaryota</taxon>
        <taxon>Metazoa</taxon>
        <taxon>Ecdysozoa</taxon>
        <taxon>Arthropoda</taxon>
        <taxon>Crustacea</taxon>
        <taxon>Multicrustacea</taxon>
        <taxon>Malacostraca</taxon>
        <taxon>Eumalacostraca</taxon>
        <taxon>Eucarida</taxon>
        <taxon>Euphausiacea</taxon>
        <taxon>Euphausiidae</taxon>
        <taxon>Meganyctiphanes</taxon>
    </lineage>
</organism>
<keyword evidence="3" id="KW-0496">Mitochondrion</keyword>
<dbReference type="PROSITE" id="PS51808">
    <property type="entry name" value="CHCH"/>
    <property type="match status" value="1"/>
</dbReference>